<dbReference type="InterPro" id="IPR033124">
    <property type="entry name" value="Ser_caboxypep_his_AS"/>
</dbReference>
<dbReference type="SUPFAM" id="SSF53474">
    <property type="entry name" value="alpha/beta-Hydrolases"/>
    <property type="match status" value="1"/>
</dbReference>
<dbReference type="Gene3D" id="3.40.50.1820">
    <property type="entry name" value="alpha/beta hydrolase"/>
    <property type="match status" value="1"/>
</dbReference>
<organism evidence="9 10">
    <name type="scientific">Trifolium pratense</name>
    <name type="common">Red clover</name>
    <dbReference type="NCBI Taxonomy" id="57577"/>
    <lineage>
        <taxon>Eukaryota</taxon>
        <taxon>Viridiplantae</taxon>
        <taxon>Streptophyta</taxon>
        <taxon>Embryophyta</taxon>
        <taxon>Tracheophyta</taxon>
        <taxon>Spermatophyta</taxon>
        <taxon>Magnoliopsida</taxon>
        <taxon>eudicotyledons</taxon>
        <taxon>Gunneridae</taxon>
        <taxon>Pentapetalae</taxon>
        <taxon>rosids</taxon>
        <taxon>fabids</taxon>
        <taxon>Fabales</taxon>
        <taxon>Fabaceae</taxon>
        <taxon>Papilionoideae</taxon>
        <taxon>50 kb inversion clade</taxon>
        <taxon>NPAAA clade</taxon>
        <taxon>Hologalegina</taxon>
        <taxon>IRL clade</taxon>
        <taxon>Trifolieae</taxon>
        <taxon>Trifolium</taxon>
    </lineage>
</organism>
<feature type="non-terminal residue" evidence="9">
    <location>
        <position position="1"/>
    </location>
</feature>
<evidence type="ECO:0000256" key="5">
    <source>
        <dbReference type="ARBA" id="ARBA00022670"/>
    </source>
</evidence>
<keyword evidence="7" id="KW-0325">Glycoprotein</keyword>
<keyword evidence="4 8" id="KW-0121">Carboxypeptidase</keyword>
<dbReference type="PROSITE" id="PS00131">
    <property type="entry name" value="CARBOXYPEPT_SER_SER"/>
    <property type="match status" value="1"/>
</dbReference>
<protein>
    <recommendedName>
        <fullName evidence="8">Carboxypeptidase</fullName>
        <ecNumber evidence="8">3.4.16.-</ecNumber>
    </recommendedName>
</protein>
<evidence type="ECO:0000256" key="1">
    <source>
        <dbReference type="ARBA" id="ARBA00004613"/>
    </source>
</evidence>
<dbReference type="GO" id="GO:0004185">
    <property type="term" value="F:serine-type carboxypeptidase activity"/>
    <property type="evidence" value="ECO:0007669"/>
    <property type="project" value="UniProtKB-UniRule"/>
</dbReference>
<dbReference type="GO" id="GO:0005576">
    <property type="term" value="C:extracellular region"/>
    <property type="evidence" value="ECO:0007669"/>
    <property type="project" value="UniProtKB-SubCell"/>
</dbReference>
<proteinExistence type="inferred from homology"/>
<keyword evidence="6 8" id="KW-0378">Hydrolase</keyword>
<dbReference type="STRING" id="57577.A0A2K3N4T9"/>
<evidence type="ECO:0000313" key="9">
    <source>
        <dbReference type="EMBL" id="PNX97999.1"/>
    </source>
</evidence>
<name>A0A2K3N4T9_TRIPR</name>
<dbReference type="Pfam" id="PF00450">
    <property type="entry name" value="Peptidase_S10"/>
    <property type="match status" value="1"/>
</dbReference>
<evidence type="ECO:0000313" key="10">
    <source>
        <dbReference type="Proteomes" id="UP000236291"/>
    </source>
</evidence>
<evidence type="ECO:0000256" key="7">
    <source>
        <dbReference type="ARBA" id="ARBA00023180"/>
    </source>
</evidence>
<dbReference type="AlphaFoldDB" id="A0A2K3N4T9"/>
<dbReference type="PROSITE" id="PS00560">
    <property type="entry name" value="CARBOXYPEPT_SER_HIS"/>
    <property type="match status" value="1"/>
</dbReference>
<evidence type="ECO:0000256" key="2">
    <source>
        <dbReference type="ARBA" id="ARBA00009431"/>
    </source>
</evidence>
<reference evidence="9 10" key="2">
    <citation type="journal article" date="2017" name="Front. Plant Sci.">
        <title>Gene Classification and Mining of Molecular Markers Useful in Red Clover (Trifolium pratense) Breeding.</title>
        <authorList>
            <person name="Istvanek J."/>
            <person name="Dluhosova J."/>
            <person name="Dluhos P."/>
            <person name="Patkova L."/>
            <person name="Nedelnik J."/>
            <person name="Repkova J."/>
        </authorList>
    </citation>
    <scope>NUCLEOTIDE SEQUENCE [LARGE SCALE GENOMIC DNA]</scope>
    <source>
        <strain evidence="10">cv. Tatra</strain>
        <tissue evidence="9">Young leaves</tissue>
    </source>
</reference>
<evidence type="ECO:0000256" key="3">
    <source>
        <dbReference type="ARBA" id="ARBA00022525"/>
    </source>
</evidence>
<sequence>PGCSSIGQGAFGEHGPFKPTRKGHLVKNHYSWNREANMIYLDSPVGVGFSFSVNQSSYYLVNDEMTARDNLLFLQGWFTKFPKYKNKDFFITGESYAGHYAPQLAQLILQTKSTNINLMGIAIGNPLLEFNRDFNSDADFWWSHGQIKDSTFQMLKTVCNYSTIRRQGRSGKLSPNCSEVNQKLSMEVGGYTDTFDVIADMCPPPEKHQAYVLTEMQAAAEKIDVCVEDETVTYLNRKEVYNALNAKLVGITHWSTCSSVLVYNFQNLEIPTISLLGRLVKSGVRVVVYSGDQDSMIPFIGTRSLINELAKDLGLNITEEYRAWFRSKHVAGWTEVYGDILTFATIRGAGHAAPFYQPGRCQVGKACAMLANLLVSSMAHALPAWHLS</sequence>
<dbReference type="EC" id="3.4.16.-" evidence="8"/>
<gene>
    <name evidence="9" type="ORF">L195_g021239</name>
</gene>
<comment type="similarity">
    <text evidence="2 8">Belongs to the peptidase S10 family.</text>
</comment>
<evidence type="ECO:0000256" key="4">
    <source>
        <dbReference type="ARBA" id="ARBA00022645"/>
    </source>
</evidence>
<dbReference type="GO" id="GO:0005773">
    <property type="term" value="C:vacuole"/>
    <property type="evidence" value="ECO:0007669"/>
    <property type="project" value="TreeGrafter"/>
</dbReference>
<dbReference type="Proteomes" id="UP000236291">
    <property type="component" value="Unassembled WGS sequence"/>
</dbReference>
<comment type="caution">
    <text evidence="9">The sequence shown here is derived from an EMBL/GenBank/DDBJ whole genome shotgun (WGS) entry which is preliminary data.</text>
</comment>
<dbReference type="GO" id="GO:0006508">
    <property type="term" value="P:proteolysis"/>
    <property type="evidence" value="ECO:0007669"/>
    <property type="project" value="UniProtKB-KW"/>
</dbReference>
<keyword evidence="5 8" id="KW-0645">Protease</keyword>
<comment type="subcellular location">
    <subcellularLocation>
        <location evidence="1">Secreted</location>
    </subcellularLocation>
</comment>
<evidence type="ECO:0000256" key="6">
    <source>
        <dbReference type="ARBA" id="ARBA00022801"/>
    </source>
</evidence>
<dbReference type="ExpressionAtlas" id="A0A2K3N4T9">
    <property type="expression patterns" value="baseline"/>
</dbReference>
<dbReference type="InterPro" id="IPR018202">
    <property type="entry name" value="Ser_caboxypep_ser_AS"/>
</dbReference>
<keyword evidence="3" id="KW-0964">Secreted</keyword>
<dbReference type="PANTHER" id="PTHR11802">
    <property type="entry name" value="SERINE PROTEASE FAMILY S10 SERINE CARBOXYPEPTIDASE"/>
    <property type="match status" value="1"/>
</dbReference>
<dbReference type="InterPro" id="IPR001563">
    <property type="entry name" value="Peptidase_S10"/>
</dbReference>
<dbReference type="PANTHER" id="PTHR11802:SF281">
    <property type="entry name" value="CARBOXYPEPTIDASE"/>
    <property type="match status" value="1"/>
</dbReference>
<evidence type="ECO:0000256" key="8">
    <source>
        <dbReference type="RuleBase" id="RU361156"/>
    </source>
</evidence>
<reference evidence="9 10" key="1">
    <citation type="journal article" date="2014" name="Am. J. Bot.">
        <title>Genome assembly and annotation for red clover (Trifolium pratense; Fabaceae).</title>
        <authorList>
            <person name="Istvanek J."/>
            <person name="Jaros M."/>
            <person name="Krenek A."/>
            <person name="Repkova J."/>
        </authorList>
    </citation>
    <scope>NUCLEOTIDE SEQUENCE [LARGE SCALE GENOMIC DNA]</scope>
    <source>
        <strain evidence="10">cv. Tatra</strain>
        <tissue evidence="9">Young leaves</tissue>
    </source>
</reference>
<accession>A0A2K3N4T9</accession>
<dbReference type="InterPro" id="IPR029058">
    <property type="entry name" value="AB_hydrolase_fold"/>
</dbReference>
<dbReference type="PRINTS" id="PR00724">
    <property type="entry name" value="CRBOXYPTASEC"/>
</dbReference>
<dbReference type="EMBL" id="ASHM01016164">
    <property type="protein sequence ID" value="PNX97999.1"/>
    <property type="molecule type" value="Genomic_DNA"/>
</dbReference>